<dbReference type="NCBIfam" id="TIGR02412">
    <property type="entry name" value="pepN_strep_liv"/>
    <property type="match status" value="1"/>
</dbReference>
<evidence type="ECO:0000259" key="15">
    <source>
        <dbReference type="Pfam" id="PF11838"/>
    </source>
</evidence>
<feature type="domain" description="Aminopeptidase N-like N-terminal" evidence="16">
    <location>
        <begin position="123"/>
        <end position="189"/>
    </location>
</feature>
<evidence type="ECO:0000313" key="18">
    <source>
        <dbReference type="Proteomes" id="UP001422759"/>
    </source>
</evidence>
<dbReference type="InterPro" id="IPR050344">
    <property type="entry name" value="Peptidase_M1_aminopeptidases"/>
</dbReference>
<dbReference type="Pfam" id="PF01433">
    <property type="entry name" value="Peptidase_M1"/>
    <property type="match status" value="1"/>
</dbReference>
<evidence type="ECO:0000256" key="12">
    <source>
        <dbReference type="ARBA" id="ARBA00029811"/>
    </source>
</evidence>
<dbReference type="Pfam" id="PF11838">
    <property type="entry name" value="ERAP1_C"/>
    <property type="match status" value="1"/>
</dbReference>
<comment type="cofactor">
    <cofactor evidence="2">
        <name>Zn(2+)</name>
        <dbReference type="ChEBI" id="CHEBI:29105"/>
    </cofactor>
</comment>
<evidence type="ECO:0000256" key="11">
    <source>
        <dbReference type="ARBA" id="ARBA00023049"/>
    </source>
</evidence>
<dbReference type="PANTHER" id="PTHR11533:SF174">
    <property type="entry name" value="PUROMYCIN-SENSITIVE AMINOPEPTIDASE-RELATED"/>
    <property type="match status" value="1"/>
</dbReference>
<dbReference type="Gene3D" id="1.10.390.10">
    <property type="entry name" value="Neutral Protease Domain 2"/>
    <property type="match status" value="1"/>
</dbReference>
<keyword evidence="10" id="KW-0862">Zinc</keyword>
<keyword evidence="7" id="KW-0645">Protease</keyword>
<sequence length="857" mass="93939">MPGDNLTREEAGQRSGLITVDGYAVALDLRSAMDPDCPTFRSVSTIDFRCARPGDGTFVDLIAPSVDSVLLNGERLDPATVFDGTRISLSGPAAVNRLVVTADCAYSRSGEGLHRFVDPLDGEVYLYTQHEPAEARRVFAVFEQPDLKAPFTITVTAPEHWTVASNSHQGEPDAGTWRFAPTRPIAGYLSAIVAGPYHLVRDRYTRTLEGGSTLEIPLTLLCRASIAEHLDAEELFTLTRQGLDFFHDQFGFDYPFGGYAQAFVPEYNMGAMENPGCVVLREEFLFRGRATDAQYQTRANVVLHEMAHMWFGGLVTMQWWDDLWLKESFADFMATFSMVEATRFDGGWVAFANRSKSWAYHADQLPTTHPIAADIPDLRSAGLNFDGITYAKGASVLKQLAAYVGRSAFLDGARLYFRRHAYGTARLADLLAVLAETSGRDLTAWAHAWLQTSGVNTLTPQVCYDEDGRIAELAVRQQATPEQPELRPHRIAVGLYRLSAAGTLERYARAEAELAGPRTVVAELAGAGRPDLVVVNDEDLGYCLIRFDETSLATLRDHLGSLPDPLTRAVCWTALWNMARDGLLPARDFLAMVLRFAGQESDIGVLQSLHTWATQALERFTAPTHREEARRLLGAGARRELAAAEPGSGHQLAWARFLAAVASTPPELVLLGDLLSGAAAVDGLDIDQELRWSFLELLAAHGSVGEEELAAELDRDNTAAGRLRLARCLAARPLAEAKKAAWTDTVESTRLSRALVAGTVAGLVHPAHRELLAPYAARYFEVIERLWSERPAAIGTTLVRGLFPALQVSEATVRAADAWLAEHPDAAPPLRRLVLEGRDELVRSLRAQSRDRDIGTA</sequence>
<dbReference type="Proteomes" id="UP001422759">
    <property type="component" value="Unassembled WGS sequence"/>
</dbReference>
<comment type="catalytic activity">
    <reaction evidence="1">
        <text>Release of an N-terminal amino acid, Xaa-|-Yaa- from a peptide, amide or arylamide. Xaa is preferably Ala, but may be most amino acids including Pro (slow action). When a terminal hydrophobic residue is followed by a prolyl residue, the two may be released as an intact Xaa-Pro dipeptide.</text>
        <dbReference type="EC" id="3.4.11.2"/>
    </reaction>
</comment>
<feature type="domain" description="Peptidase M1 membrane alanine aminopeptidase" evidence="14">
    <location>
        <begin position="239"/>
        <end position="449"/>
    </location>
</feature>
<proteinExistence type="inferred from homology"/>
<evidence type="ECO:0000313" key="17">
    <source>
        <dbReference type="EMBL" id="GAA2147186.1"/>
    </source>
</evidence>
<name>A0ABN2ZTF7_9ACTN</name>
<keyword evidence="11" id="KW-0482">Metalloprotease</keyword>
<evidence type="ECO:0000256" key="6">
    <source>
        <dbReference type="ARBA" id="ARBA00022438"/>
    </source>
</evidence>
<evidence type="ECO:0000256" key="1">
    <source>
        <dbReference type="ARBA" id="ARBA00000098"/>
    </source>
</evidence>
<evidence type="ECO:0000259" key="14">
    <source>
        <dbReference type="Pfam" id="PF01433"/>
    </source>
</evidence>
<gene>
    <name evidence="17" type="primary">pepN_3</name>
    <name evidence="17" type="ORF">GCM10009760_37730</name>
</gene>
<dbReference type="GO" id="GO:0004177">
    <property type="term" value="F:aminopeptidase activity"/>
    <property type="evidence" value="ECO:0007669"/>
    <property type="project" value="UniProtKB-KW"/>
</dbReference>
<dbReference type="InterPro" id="IPR045357">
    <property type="entry name" value="Aminopeptidase_N-like_N"/>
</dbReference>
<keyword evidence="18" id="KW-1185">Reference proteome</keyword>
<dbReference type="EC" id="3.4.11.2" evidence="4"/>
<keyword evidence="6 17" id="KW-0031">Aminopeptidase</keyword>
<comment type="caution">
    <text evidence="17">The sequence shown here is derived from an EMBL/GenBank/DDBJ whole genome shotgun (WGS) entry which is preliminary data.</text>
</comment>
<dbReference type="InterPro" id="IPR001930">
    <property type="entry name" value="Peptidase_M1"/>
</dbReference>
<evidence type="ECO:0000256" key="8">
    <source>
        <dbReference type="ARBA" id="ARBA00022723"/>
    </source>
</evidence>
<keyword evidence="9" id="KW-0378">Hydrolase</keyword>
<evidence type="ECO:0000256" key="7">
    <source>
        <dbReference type="ARBA" id="ARBA00022670"/>
    </source>
</evidence>
<dbReference type="InterPro" id="IPR014782">
    <property type="entry name" value="Peptidase_M1_dom"/>
</dbReference>
<dbReference type="InterPro" id="IPR012778">
    <property type="entry name" value="Pept_M1_aminopeptidase"/>
</dbReference>
<reference evidence="17 18" key="1">
    <citation type="journal article" date="2019" name="Int. J. Syst. Evol. Microbiol.">
        <title>The Global Catalogue of Microorganisms (GCM) 10K type strain sequencing project: providing services to taxonomists for standard genome sequencing and annotation.</title>
        <authorList>
            <consortium name="The Broad Institute Genomics Platform"/>
            <consortium name="The Broad Institute Genome Sequencing Center for Infectious Disease"/>
            <person name="Wu L."/>
            <person name="Ma J."/>
        </authorList>
    </citation>
    <scope>NUCLEOTIDE SEQUENCE [LARGE SCALE GENOMIC DNA]</scope>
    <source>
        <strain evidence="17 18">JCM 14560</strain>
    </source>
</reference>
<dbReference type="InterPro" id="IPR027268">
    <property type="entry name" value="Peptidase_M4/M1_CTD_sf"/>
</dbReference>
<dbReference type="PRINTS" id="PR00756">
    <property type="entry name" value="ALADIPTASE"/>
</dbReference>
<evidence type="ECO:0000256" key="10">
    <source>
        <dbReference type="ARBA" id="ARBA00022833"/>
    </source>
</evidence>
<dbReference type="InterPro" id="IPR042097">
    <property type="entry name" value="Aminopeptidase_N-like_N_sf"/>
</dbReference>
<dbReference type="SUPFAM" id="SSF63737">
    <property type="entry name" value="Leukotriene A4 hydrolase N-terminal domain"/>
    <property type="match status" value="1"/>
</dbReference>
<dbReference type="InterPro" id="IPR024571">
    <property type="entry name" value="ERAP1-like_C_dom"/>
</dbReference>
<feature type="domain" description="ERAP1-like C-terminal" evidence="15">
    <location>
        <begin position="532"/>
        <end position="841"/>
    </location>
</feature>
<evidence type="ECO:0000256" key="5">
    <source>
        <dbReference type="ARBA" id="ARBA00015611"/>
    </source>
</evidence>
<dbReference type="Gene3D" id="2.60.40.1730">
    <property type="entry name" value="tricorn interacting facor f3 domain"/>
    <property type="match status" value="1"/>
</dbReference>
<evidence type="ECO:0000256" key="13">
    <source>
        <dbReference type="ARBA" id="ARBA00031533"/>
    </source>
</evidence>
<accession>A0ABN2ZTF7</accession>
<evidence type="ECO:0000256" key="9">
    <source>
        <dbReference type="ARBA" id="ARBA00022801"/>
    </source>
</evidence>
<evidence type="ECO:0000256" key="3">
    <source>
        <dbReference type="ARBA" id="ARBA00010136"/>
    </source>
</evidence>
<organism evidence="17 18">
    <name type="scientific">Kitasatospora kazusensis</name>
    <dbReference type="NCBI Taxonomy" id="407974"/>
    <lineage>
        <taxon>Bacteria</taxon>
        <taxon>Bacillati</taxon>
        <taxon>Actinomycetota</taxon>
        <taxon>Actinomycetes</taxon>
        <taxon>Kitasatosporales</taxon>
        <taxon>Streptomycetaceae</taxon>
        <taxon>Kitasatospora</taxon>
    </lineage>
</organism>
<comment type="similarity">
    <text evidence="3">Belongs to the peptidase M1 family.</text>
</comment>
<dbReference type="RefSeq" id="WP_344466484.1">
    <property type="nucleotide sequence ID" value="NZ_BAAANT010000021.1"/>
</dbReference>
<dbReference type="CDD" id="cd09602">
    <property type="entry name" value="M1_APN"/>
    <property type="match status" value="1"/>
</dbReference>
<keyword evidence="8" id="KW-0479">Metal-binding</keyword>
<evidence type="ECO:0000259" key="16">
    <source>
        <dbReference type="Pfam" id="PF17900"/>
    </source>
</evidence>
<evidence type="ECO:0000256" key="4">
    <source>
        <dbReference type="ARBA" id="ARBA00012564"/>
    </source>
</evidence>
<dbReference type="PANTHER" id="PTHR11533">
    <property type="entry name" value="PROTEASE M1 ZINC METALLOPROTEASE"/>
    <property type="match status" value="1"/>
</dbReference>
<dbReference type="EMBL" id="BAAANT010000021">
    <property type="protein sequence ID" value="GAA2147186.1"/>
    <property type="molecule type" value="Genomic_DNA"/>
</dbReference>
<dbReference type="Pfam" id="PF17900">
    <property type="entry name" value="Peptidase_M1_N"/>
    <property type="match status" value="1"/>
</dbReference>
<protein>
    <recommendedName>
        <fullName evidence="5">Aminopeptidase N</fullName>
        <ecNumber evidence="4">3.4.11.2</ecNumber>
    </recommendedName>
    <alternativeName>
        <fullName evidence="12">Alanine aminopeptidase</fullName>
    </alternativeName>
    <alternativeName>
        <fullName evidence="13">Lysyl aminopeptidase</fullName>
    </alternativeName>
</protein>
<evidence type="ECO:0000256" key="2">
    <source>
        <dbReference type="ARBA" id="ARBA00001947"/>
    </source>
</evidence>
<dbReference type="SUPFAM" id="SSF55486">
    <property type="entry name" value="Metalloproteases ('zincins'), catalytic domain"/>
    <property type="match status" value="1"/>
</dbReference>